<dbReference type="InterPro" id="IPR001789">
    <property type="entry name" value="Sig_transdc_resp-reg_receiver"/>
</dbReference>
<protein>
    <submittedName>
        <fullName evidence="3">Response regulator</fullName>
    </submittedName>
</protein>
<evidence type="ECO:0000313" key="3">
    <source>
        <dbReference type="EMBL" id="TNC49159.1"/>
    </source>
</evidence>
<dbReference type="Gene3D" id="3.40.50.2300">
    <property type="match status" value="1"/>
</dbReference>
<dbReference type="Proteomes" id="UP000305887">
    <property type="component" value="Unassembled WGS sequence"/>
</dbReference>
<dbReference type="EMBL" id="VDFU01000013">
    <property type="protein sequence ID" value="TNC49159.1"/>
    <property type="molecule type" value="Genomic_DNA"/>
</dbReference>
<keyword evidence="1" id="KW-0597">Phosphoprotein</keyword>
<evidence type="ECO:0000313" key="4">
    <source>
        <dbReference type="Proteomes" id="UP000305887"/>
    </source>
</evidence>
<reference evidence="3 4" key="1">
    <citation type="submission" date="2019-06" db="EMBL/GenBank/DDBJ databases">
        <title>YIM 131921 draft genome.</title>
        <authorList>
            <person name="Jiang L."/>
        </authorList>
    </citation>
    <scope>NUCLEOTIDE SEQUENCE [LARGE SCALE GENOMIC DNA]</scope>
    <source>
        <strain evidence="3 4">YIM 131921</strain>
    </source>
</reference>
<evidence type="ECO:0000256" key="1">
    <source>
        <dbReference type="PROSITE-ProRule" id="PRU00169"/>
    </source>
</evidence>
<dbReference type="InterPro" id="IPR011006">
    <property type="entry name" value="CheY-like_superfamily"/>
</dbReference>
<feature type="domain" description="Response regulatory" evidence="2">
    <location>
        <begin position="1"/>
        <end position="110"/>
    </location>
</feature>
<dbReference type="SUPFAM" id="SSF52172">
    <property type="entry name" value="CheY-like"/>
    <property type="match status" value="1"/>
</dbReference>
<dbReference type="SMART" id="SM00448">
    <property type="entry name" value="REC"/>
    <property type="match status" value="1"/>
</dbReference>
<name>A0A5C4MTF0_9RHOB</name>
<organism evidence="3 4">
    <name type="scientific">Rubellimicrobium rubrum</name>
    <dbReference type="NCBI Taxonomy" id="2585369"/>
    <lineage>
        <taxon>Bacteria</taxon>
        <taxon>Pseudomonadati</taxon>
        <taxon>Pseudomonadota</taxon>
        <taxon>Alphaproteobacteria</taxon>
        <taxon>Rhodobacterales</taxon>
        <taxon>Roseobacteraceae</taxon>
        <taxon>Rubellimicrobium</taxon>
    </lineage>
</organism>
<comment type="caution">
    <text evidence="3">The sequence shown here is derived from an EMBL/GenBank/DDBJ whole genome shotgun (WGS) entry which is preliminary data.</text>
</comment>
<dbReference type="Pfam" id="PF00072">
    <property type="entry name" value="Response_reg"/>
    <property type="match status" value="1"/>
</dbReference>
<evidence type="ECO:0000259" key="2">
    <source>
        <dbReference type="PROSITE" id="PS50110"/>
    </source>
</evidence>
<keyword evidence="4" id="KW-1185">Reference proteome</keyword>
<feature type="modified residue" description="4-aspartylphosphate" evidence="1">
    <location>
        <position position="50"/>
    </location>
</feature>
<dbReference type="PROSITE" id="PS50110">
    <property type="entry name" value="RESPONSE_REGULATORY"/>
    <property type="match status" value="1"/>
</dbReference>
<accession>A0A5C4MTF0</accession>
<dbReference type="GO" id="GO:0000160">
    <property type="term" value="P:phosphorelay signal transduction system"/>
    <property type="evidence" value="ECO:0007669"/>
    <property type="project" value="InterPro"/>
</dbReference>
<dbReference type="AlphaFoldDB" id="A0A5C4MTF0"/>
<gene>
    <name evidence="3" type="ORF">FHG66_11965</name>
</gene>
<dbReference type="RefSeq" id="WP_139077048.1">
    <property type="nucleotide sequence ID" value="NZ_VDFU01000013.1"/>
</dbReference>
<proteinExistence type="predicted"/>
<dbReference type="OrthoDB" id="582170at2"/>
<sequence length="120" mass="12646">MLIIEDEPIITMILEDIVDDLGMTVSACGSTLAEASELARVSDCDAAIFDINLHGQMSYPAAEILARRGVPLVFVTGYARDRVPPLLANAPVLPKPYQAHEIAAALAGVLGLSDASCRPA</sequence>